<dbReference type="PATRIC" id="fig|1411021.3.peg.330"/>
<keyword evidence="1" id="KW-0812">Transmembrane</keyword>
<dbReference type="Pfam" id="PF03929">
    <property type="entry name" value="PepSY_TM"/>
    <property type="match status" value="1"/>
</dbReference>
<dbReference type="AlphaFoldDB" id="W2CVY7"/>
<evidence type="ECO:0000256" key="1">
    <source>
        <dbReference type="SAM" id="Phobius"/>
    </source>
</evidence>
<keyword evidence="1" id="KW-0472">Membrane</keyword>
<sequence>MMNKWLFRIHRWVGAVVGLFFLMWCLSGLVLVYHPFPNVDERDLQARMEPLPDSLPAVDSVAKRLPEGAAAKVRTVTVRRFQGQTLFDFETKDTTYTLCADSAEVRRPVTAETIRNVARRWVDAPIARIDTLHSRDQWIMYSRYLDEMPIAKCYFDDAAGHELYISIRTGEVLQFTDRSSRLWAYVGAIPHKFYLPILRRDNDVWIRSLTTGGVVALIAVLTGIIVGLIMLRRNRKARGKLGSPYKKAWLKAHHVTGLTFGLVLIGFAFSGAMALQRIPEWIIRTHGDYRVSDTKMRGKSLPLSAYTDYRAVRQLHPEVRQIVWNHFRDVPIYDVTTDTASFSLDASTPELHPLQLSPATVEKAISALHKDESFTVSQIDRYEEYYISRWTALPLPAYKVMVDNADRTRYYVDPATGNFRHLNRARMAKKWVFSGLHYFNIRWLVERPTLWTIAIWVACLGGAFVSFSGVWINLKRLRRKSKKRRA</sequence>
<proteinExistence type="predicted"/>
<evidence type="ECO:0000313" key="3">
    <source>
        <dbReference type="Proteomes" id="UP000018874"/>
    </source>
</evidence>
<dbReference type="PANTHER" id="PTHR34219">
    <property type="entry name" value="IRON-REGULATED INNER MEMBRANE PROTEIN-RELATED"/>
    <property type="match status" value="1"/>
</dbReference>
<comment type="caution">
    <text evidence="2">The sequence shown here is derived from an EMBL/GenBank/DDBJ whole genome shotgun (WGS) entry which is preliminary data.</text>
</comment>
<gene>
    <name evidence="2" type="ORF">T231_04090</name>
</gene>
<dbReference type="Proteomes" id="UP000018874">
    <property type="component" value="Unassembled WGS sequence"/>
</dbReference>
<reference evidence="2 3" key="1">
    <citation type="submission" date="2013-11" db="EMBL/GenBank/DDBJ databases">
        <title>Single cell genomics of uncultured Tannerella BU063 (oral taxon 286).</title>
        <authorList>
            <person name="Beall C.J."/>
            <person name="Campbell A.G."/>
            <person name="Griffen A.L."/>
            <person name="Podar M."/>
            <person name="Leys E.J."/>
        </authorList>
    </citation>
    <scope>NUCLEOTIDE SEQUENCE [LARGE SCALE GENOMIC DNA]</scope>
    <source>
        <strain evidence="2">Cell 6/7/9</strain>
    </source>
</reference>
<feature type="transmembrane region" description="Helical" evidence="1">
    <location>
        <begin position="450"/>
        <end position="474"/>
    </location>
</feature>
<protein>
    <submittedName>
        <fullName evidence="2">Peptidase</fullName>
    </submittedName>
</protein>
<feature type="transmembrane region" description="Helical" evidence="1">
    <location>
        <begin position="12"/>
        <end position="33"/>
    </location>
</feature>
<keyword evidence="3" id="KW-1185">Reference proteome</keyword>
<dbReference type="EMBL" id="AYYD01000682">
    <property type="protein sequence ID" value="ETK10587.1"/>
    <property type="molecule type" value="Genomic_DNA"/>
</dbReference>
<dbReference type="PANTHER" id="PTHR34219:SF6">
    <property type="entry name" value="BLR3280 PROTEIN"/>
    <property type="match status" value="1"/>
</dbReference>
<keyword evidence="1" id="KW-1133">Transmembrane helix</keyword>
<feature type="transmembrane region" description="Helical" evidence="1">
    <location>
        <begin position="252"/>
        <end position="275"/>
    </location>
</feature>
<feature type="transmembrane region" description="Helical" evidence="1">
    <location>
        <begin position="204"/>
        <end position="231"/>
    </location>
</feature>
<accession>W2CVY7</accession>
<organism evidence="2 3">
    <name type="scientific">Tannerella sp. oral taxon BU063 isolate Cell 6/7/9</name>
    <dbReference type="NCBI Taxonomy" id="1411021"/>
    <lineage>
        <taxon>Bacteria</taxon>
        <taxon>Pseudomonadati</taxon>
        <taxon>Bacteroidota</taxon>
        <taxon>Bacteroidia</taxon>
        <taxon>Bacteroidales</taxon>
        <taxon>Tannerellaceae</taxon>
        <taxon>Tannerella</taxon>
    </lineage>
</organism>
<name>W2CVY7_9BACT</name>
<dbReference type="InterPro" id="IPR005625">
    <property type="entry name" value="PepSY-ass_TM"/>
</dbReference>
<evidence type="ECO:0000313" key="2">
    <source>
        <dbReference type="EMBL" id="ETK10587.1"/>
    </source>
</evidence>